<dbReference type="EC" id="2.4.1.-" evidence="5"/>
<dbReference type="PROSITE" id="PS00375">
    <property type="entry name" value="UDPGT"/>
    <property type="match status" value="1"/>
</dbReference>
<dbReference type="EMBL" id="JAYKXN010000008">
    <property type="protein sequence ID" value="KAK7262327.1"/>
    <property type="molecule type" value="Genomic_DNA"/>
</dbReference>
<keyword evidence="3 4" id="KW-0808">Transferase</keyword>
<dbReference type="PANTHER" id="PTHR48049:SF67">
    <property type="entry name" value="UDP-GLYCOSYLTRANSFERASE 79B30"/>
    <property type="match status" value="1"/>
</dbReference>
<dbReference type="InterPro" id="IPR050481">
    <property type="entry name" value="UDP-glycosyltransf_plant"/>
</dbReference>
<reference evidence="6 7" key="1">
    <citation type="submission" date="2024-01" db="EMBL/GenBank/DDBJ databases">
        <title>The genomes of 5 underutilized Papilionoideae crops provide insights into root nodulation and disease resistance.</title>
        <authorList>
            <person name="Yuan L."/>
        </authorList>
    </citation>
    <scope>NUCLEOTIDE SEQUENCE [LARGE SCALE GENOMIC DNA]</scope>
    <source>
        <strain evidence="6">LY-2023</strain>
        <tissue evidence="6">Leaf</tissue>
    </source>
</reference>
<dbReference type="InterPro" id="IPR002213">
    <property type="entry name" value="UDP_glucos_trans"/>
</dbReference>
<dbReference type="Gene3D" id="3.40.50.2000">
    <property type="entry name" value="Glycogen Phosphorylase B"/>
    <property type="match status" value="2"/>
</dbReference>
<dbReference type="GO" id="GO:0035251">
    <property type="term" value="F:UDP-glucosyltransferase activity"/>
    <property type="evidence" value="ECO:0007669"/>
    <property type="project" value="InterPro"/>
</dbReference>
<evidence type="ECO:0000313" key="6">
    <source>
        <dbReference type="EMBL" id="KAK7262327.1"/>
    </source>
</evidence>
<comment type="caution">
    <text evidence="6">The sequence shown here is derived from an EMBL/GenBank/DDBJ whole genome shotgun (WGS) entry which is preliminary data.</text>
</comment>
<evidence type="ECO:0000256" key="2">
    <source>
        <dbReference type="ARBA" id="ARBA00022676"/>
    </source>
</evidence>
<dbReference type="Pfam" id="PF00201">
    <property type="entry name" value="UDPGT"/>
    <property type="match status" value="1"/>
</dbReference>
<evidence type="ECO:0000313" key="7">
    <source>
        <dbReference type="Proteomes" id="UP001359559"/>
    </source>
</evidence>
<dbReference type="CDD" id="cd03784">
    <property type="entry name" value="GT1_Gtf-like"/>
    <property type="match status" value="1"/>
</dbReference>
<dbReference type="SUPFAM" id="SSF53756">
    <property type="entry name" value="UDP-Glycosyltransferase/glycogen phosphorylase"/>
    <property type="match status" value="1"/>
</dbReference>
<gene>
    <name evidence="6" type="ORF">RJT34_29894</name>
</gene>
<dbReference type="FunFam" id="3.40.50.2000:FF:000087">
    <property type="entry name" value="Glycosyltransferase"/>
    <property type="match status" value="1"/>
</dbReference>
<comment type="similarity">
    <text evidence="1 4">Belongs to the UDP-glycosyltransferase family.</text>
</comment>
<name>A0AAN9I1I7_CLITE</name>
<evidence type="ECO:0000256" key="1">
    <source>
        <dbReference type="ARBA" id="ARBA00009995"/>
    </source>
</evidence>
<keyword evidence="7" id="KW-1185">Reference proteome</keyword>
<dbReference type="PANTHER" id="PTHR48049">
    <property type="entry name" value="GLYCOSYLTRANSFERASE"/>
    <property type="match status" value="1"/>
</dbReference>
<sequence>MSSRSLHIAMYPWLAMGHQTAFLHICNKLAKRGHRISFITPQSAKTKLEPFNLHPDLITFFTITVPHVEPLPLNAETTANVPYPLQPYIMTAMDLTKDNIETLLSDLKPDIVFYDFTHWMPALTKRLGIKALHYCTASSVMVAYTLTPARYYQGTELTESDLMIPPEGYPDSSITLHGHEARAFAAKRKDTFGSDVLFYDRQFIALNDADVLGYRACREIEGPFMDYIGEQFKKPVLCTGPVILDPPSVDLDEKFSSWLGGYDSGSVVYCCFGSECTLRPEQFTELMLGLELTGRPFLVAVKAPYGFDSVEAALPEGFGERVGGRGFVYGGWVLQQLILAHPSVGCFITHCGSGSLSEALVNECRLVLCPIVGDQILNARMMGNNLRVGVEVEKGEDGMYTRESVCRAVNIVMDEENETSRVVRENHSRIREMLLDKDLESSYVDNFCIRLQEVVDGGNNASGDE</sequence>
<dbReference type="AlphaFoldDB" id="A0AAN9I1I7"/>
<dbReference type="Proteomes" id="UP001359559">
    <property type="component" value="Unassembled WGS sequence"/>
</dbReference>
<organism evidence="6 7">
    <name type="scientific">Clitoria ternatea</name>
    <name type="common">Butterfly pea</name>
    <dbReference type="NCBI Taxonomy" id="43366"/>
    <lineage>
        <taxon>Eukaryota</taxon>
        <taxon>Viridiplantae</taxon>
        <taxon>Streptophyta</taxon>
        <taxon>Embryophyta</taxon>
        <taxon>Tracheophyta</taxon>
        <taxon>Spermatophyta</taxon>
        <taxon>Magnoliopsida</taxon>
        <taxon>eudicotyledons</taxon>
        <taxon>Gunneridae</taxon>
        <taxon>Pentapetalae</taxon>
        <taxon>rosids</taxon>
        <taxon>fabids</taxon>
        <taxon>Fabales</taxon>
        <taxon>Fabaceae</taxon>
        <taxon>Papilionoideae</taxon>
        <taxon>50 kb inversion clade</taxon>
        <taxon>NPAAA clade</taxon>
        <taxon>indigoferoid/millettioid clade</taxon>
        <taxon>Phaseoleae</taxon>
        <taxon>Clitoria</taxon>
    </lineage>
</organism>
<evidence type="ECO:0000256" key="3">
    <source>
        <dbReference type="ARBA" id="ARBA00022679"/>
    </source>
</evidence>
<evidence type="ECO:0000256" key="4">
    <source>
        <dbReference type="RuleBase" id="RU003718"/>
    </source>
</evidence>
<dbReference type="FunFam" id="3.40.50.2000:FF:000037">
    <property type="entry name" value="Glycosyltransferase"/>
    <property type="match status" value="1"/>
</dbReference>
<protein>
    <recommendedName>
        <fullName evidence="5">Glycosyltransferase</fullName>
        <ecNumber evidence="5">2.4.1.-</ecNumber>
    </recommendedName>
</protein>
<evidence type="ECO:0000256" key="5">
    <source>
        <dbReference type="RuleBase" id="RU362057"/>
    </source>
</evidence>
<proteinExistence type="inferred from homology"/>
<dbReference type="InterPro" id="IPR035595">
    <property type="entry name" value="UDP_glycos_trans_CS"/>
</dbReference>
<keyword evidence="2 4" id="KW-0328">Glycosyltransferase</keyword>
<accession>A0AAN9I1I7</accession>